<dbReference type="EMBL" id="RCBY01000205">
    <property type="protein sequence ID" value="RQH28738.1"/>
    <property type="molecule type" value="Genomic_DNA"/>
</dbReference>
<dbReference type="OrthoDB" id="1048788at2"/>
<accession>A0A3N6RG99</accession>
<gene>
    <name evidence="1" type="ORF">D5R40_25395</name>
</gene>
<feature type="non-terminal residue" evidence="1">
    <location>
        <position position="1"/>
    </location>
</feature>
<reference evidence="1 2" key="1">
    <citation type="journal article" date="2018" name="ACS Chem. Biol.">
        <title>Ketoreductase domain dysfunction expands chemodiversity: malyngamide biosynthesis in the cyanobacterium Okeania hirsuta.</title>
        <authorList>
            <person name="Moss N.A."/>
            <person name="Leao T."/>
            <person name="Rankin M."/>
            <person name="McCullough T.M."/>
            <person name="Qu P."/>
            <person name="Korobeynikov A."/>
            <person name="Smith J.L."/>
            <person name="Gerwick L."/>
            <person name="Gerwick W.H."/>
        </authorList>
    </citation>
    <scope>NUCLEOTIDE SEQUENCE [LARGE SCALE GENOMIC DNA]</scope>
    <source>
        <strain evidence="1 2">PAB10Feb10-1</strain>
    </source>
</reference>
<sequence length="84" mass="9258">WLRAHDFPASSNARAYKIYPKGIFMRFSSSGLYFPFTGQGQVDAGLHPLQWPYVMTHEMGHAYGFGDEGLALLGYVACASAEVP</sequence>
<evidence type="ECO:0000313" key="1">
    <source>
        <dbReference type="EMBL" id="RQH28738.1"/>
    </source>
</evidence>
<proteinExistence type="predicted"/>
<organism evidence="1 2">
    <name type="scientific">Okeania hirsuta</name>
    <dbReference type="NCBI Taxonomy" id="1458930"/>
    <lineage>
        <taxon>Bacteria</taxon>
        <taxon>Bacillati</taxon>
        <taxon>Cyanobacteriota</taxon>
        <taxon>Cyanophyceae</taxon>
        <taxon>Oscillatoriophycideae</taxon>
        <taxon>Oscillatoriales</taxon>
        <taxon>Microcoleaceae</taxon>
        <taxon>Okeania</taxon>
    </lineage>
</organism>
<dbReference type="SUPFAM" id="SSF55486">
    <property type="entry name" value="Metalloproteases ('zincins'), catalytic domain"/>
    <property type="match status" value="1"/>
</dbReference>
<dbReference type="AlphaFoldDB" id="A0A3N6RG99"/>
<protein>
    <submittedName>
        <fullName evidence="1">DUF3810 family protein</fullName>
    </submittedName>
</protein>
<keyword evidence="2" id="KW-1185">Reference proteome</keyword>
<name>A0A3N6RG99_9CYAN</name>
<comment type="caution">
    <text evidence="1">The sequence shown here is derived from an EMBL/GenBank/DDBJ whole genome shotgun (WGS) entry which is preliminary data.</text>
</comment>
<evidence type="ECO:0000313" key="2">
    <source>
        <dbReference type="Proteomes" id="UP000269154"/>
    </source>
</evidence>
<dbReference type="Pfam" id="PF12725">
    <property type="entry name" value="DUF3810"/>
    <property type="match status" value="1"/>
</dbReference>
<dbReference type="Proteomes" id="UP000269154">
    <property type="component" value="Unassembled WGS sequence"/>
</dbReference>
<dbReference type="RefSeq" id="WP_124155381.1">
    <property type="nucleotide sequence ID" value="NZ_CAWOLW010000119.1"/>
</dbReference>
<dbReference type="InterPro" id="IPR024294">
    <property type="entry name" value="DUF3810"/>
</dbReference>